<accession>A0A398D215</accession>
<keyword evidence="6" id="KW-0324">Glycolysis</keyword>
<dbReference type="SUPFAM" id="SSF51604">
    <property type="entry name" value="Enolase C-terminal domain-like"/>
    <property type="match status" value="1"/>
</dbReference>
<protein>
    <recommendedName>
        <fullName evidence="4">Enolase</fullName>
        <ecNumber evidence="3">4.2.1.11</ecNumber>
    </recommendedName>
</protein>
<evidence type="ECO:0000256" key="5">
    <source>
        <dbReference type="ARBA" id="ARBA00022525"/>
    </source>
</evidence>
<name>A0A398D215_9BACT</name>
<evidence type="ECO:0000256" key="3">
    <source>
        <dbReference type="ARBA" id="ARBA00012058"/>
    </source>
</evidence>
<dbReference type="GO" id="GO:0000015">
    <property type="term" value="C:phosphopyruvate hydratase complex"/>
    <property type="evidence" value="ECO:0007669"/>
    <property type="project" value="InterPro"/>
</dbReference>
<dbReference type="PANTHER" id="PTHR11902">
    <property type="entry name" value="ENOLASE"/>
    <property type="match status" value="1"/>
</dbReference>
<dbReference type="Proteomes" id="UP000266328">
    <property type="component" value="Unassembled WGS sequence"/>
</dbReference>
<dbReference type="InterPro" id="IPR000941">
    <property type="entry name" value="Enolase"/>
</dbReference>
<dbReference type="PANTHER" id="PTHR11902:SF1">
    <property type="entry name" value="ENOLASE"/>
    <property type="match status" value="1"/>
</dbReference>
<comment type="caution">
    <text evidence="10">The sequence shown here is derived from an EMBL/GenBank/DDBJ whole genome shotgun (WGS) entry which is preliminary data.</text>
</comment>
<evidence type="ECO:0000313" key="11">
    <source>
        <dbReference type="Proteomes" id="UP000266328"/>
    </source>
</evidence>
<evidence type="ECO:0000313" key="10">
    <source>
        <dbReference type="EMBL" id="RIE06818.1"/>
    </source>
</evidence>
<evidence type="ECO:0000256" key="4">
    <source>
        <dbReference type="ARBA" id="ARBA00017068"/>
    </source>
</evidence>
<gene>
    <name evidence="10" type="ORF">SMC7_00820</name>
</gene>
<dbReference type="SMART" id="SM01192">
    <property type="entry name" value="Enolase_C"/>
    <property type="match status" value="1"/>
</dbReference>
<evidence type="ECO:0000256" key="7">
    <source>
        <dbReference type="ARBA" id="ARBA00023239"/>
    </source>
</evidence>
<evidence type="ECO:0000256" key="6">
    <source>
        <dbReference type="ARBA" id="ARBA00023152"/>
    </source>
</evidence>
<keyword evidence="5" id="KW-0964">Secreted</keyword>
<evidence type="ECO:0000256" key="1">
    <source>
        <dbReference type="ARBA" id="ARBA00005031"/>
    </source>
</evidence>
<keyword evidence="7" id="KW-0456">Lyase</keyword>
<proteinExistence type="inferred from homology"/>
<dbReference type="OrthoDB" id="9804716at2"/>
<dbReference type="EMBL" id="QXIS01000004">
    <property type="protein sequence ID" value="RIE06818.1"/>
    <property type="molecule type" value="Genomic_DNA"/>
</dbReference>
<evidence type="ECO:0000256" key="2">
    <source>
        <dbReference type="ARBA" id="ARBA00009604"/>
    </source>
</evidence>
<evidence type="ECO:0000259" key="9">
    <source>
        <dbReference type="SMART" id="SM01192"/>
    </source>
</evidence>
<dbReference type="InterPro" id="IPR036849">
    <property type="entry name" value="Enolase-like_C_sf"/>
</dbReference>
<dbReference type="GO" id="GO:0004634">
    <property type="term" value="F:phosphopyruvate hydratase activity"/>
    <property type="evidence" value="ECO:0007669"/>
    <property type="project" value="UniProtKB-EC"/>
</dbReference>
<keyword evidence="11" id="KW-1185">Reference proteome</keyword>
<sequence length="119" mass="12813">MNYVVSPPRVARDIADNALNAVLIKLNWPGTLSRTPDKTGMMVSNSWKAVISHRSGETSDTFIADLVVGLNIGQIKTGSLSRSECIEKYNRLPEIEDDFGGAARFSGTTVLADKSNVSG</sequence>
<dbReference type="EC" id="4.2.1.11" evidence="3"/>
<comment type="similarity">
    <text evidence="2">Belongs to the enolase family.</text>
</comment>
<reference evidence="10 11" key="1">
    <citation type="submission" date="2018-09" db="EMBL/GenBank/DDBJ databases">
        <title>Discovery and Ecogenomic Context for Candidatus Cryosericales, a Global Caldiserica Order Active in Thawing Permafrost.</title>
        <authorList>
            <person name="Martinez M.A."/>
            <person name="Woodcroft B.J."/>
            <person name="Ignacio Espinoza J.C."/>
            <person name="Zayed A."/>
            <person name="Singleton C.M."/>
            <person name="Boyd J."/>
            <person name="Li Y.-F."/>
            <person name="Purvine S."/>
            <person name="Maughan H."/>
            <person name="Hodgkins S.B."/>
            <person name="Anderson D."/>
            <person name="Sederholm M."/>
            <person name="Temperton B."/>
            <person name="Saleska S.R."/>
            <person name="Tyson G.W."/>
            <person name="Rich V.I."/>
        </authorList>
    </citation>
    <scope>NUCLEOTIDE SEQUENCE [LARGE SCALE GENOMIC DNA]</scope>
    <source>
        <strain evidence="10 11">SMC7</strain>
    </source>
</reference>
<dbReference type="UniPathway" id="UPA00109">
    <property type="reaction ID" value="UER00187"/>
</dbReference>
<comment type="function">
    <text evidence="8">Catalyzes the reversible conversion of 2-phosphoglycerate (2-PG) into phosphoenolpyruvate (PEP). It is essential for the degradation of carbohydrates via glycolysis.</text>
</comment>
<organism evidence="10 11">
    <name type="scientific">Candidatus Cryosericum terrychapinii</name>
    <dbReference type="NCBI Taxonomy" id="2290919"/>
    <lineage>
        <taxon>Bacteria</taxon>
        <taxon>Pseudomonadati</taxon>
        <taxon>Caldisericota/Cryosericota group</taxon>
        <taxon>Candidatus Cryosericota</taxon>
        <taxon>Candidatus Cryosericia</taxon>
        <taxon>Candidatus Cryosericales</taxon>
        <taxon>Candidatus Cryosericaceae</taxon>
        <taxon>Candidatus Cryosericum</taxon>
    </lineage>
</organism>
<dbReference type="GO" id="GO:0006096">
    <property type="term" value="P:glycolytic process"/>
    <property type="evidence" value="ECO:0007669"/>
    <property type="project" value="UniProtKB-UniPathway"/>
</dbReference>
<comment type="pathway">
    <text evidence="1">Carbohydrate degradation; glycolysis; pyruvate from D-glyceraldehyde 3-phosphate: step 4/5.</text>
</comment>
<dbReference type="Pfam" id="PF00113">
    <property type="entry name" value="Enolase_C"/>
    <property type="match status" value="1"/>
</dbReference>
<dbReference type="InterPro" id="IPR020810">
    <property type="entry name" value="Enolase_C"/>
</dbReference>
<dbReference type="Gene3D" id="3.20.20.120">
    <property type="entry name" value="Enolase-like C-terminal domain"/>
    <property type="match status" value="1"/>
</dbReference>
<feature type="domain" description="Enolase C-terminal TIM barrel" evidence="9">
    <location>
        <begin position="1"/>
        <end position="113"/>
    </location>
</feature>
<dbReference type="PRINTS" id="PR00148">
    <property type="entry name" value="ENOLASE"/>
</dbReference>
<evidence type="ECO:0000256" key="8">
    <source>
        <dbReference type="ARBA" id="ARBA00045763"/>
    </source>
</evidence>
<dbReference type="GO" id="GO:0000287">
    <property type="term" value="F:magnesium ion binding"/>
    <property type="evidence" value="ECO:0007669"/>
    <property type="project" value="InterPro"/>
</dbReference>
<dbReference type="AlphaFoldDB" id="A0A398D215"/>